<evidence type="ECO:0000256" key="3">
    <source>
        <dbReference type="ARBA" id="ARBA00022692"/>
    </source>
</evidence>
<keyword evidence="8" id="KW-1185">Reference proteome</keyword>
<protein>
    <submittedName>
        <fullName evidence="7">LPS export ABC transporter permease LptF</fullName>
    </submittedName>
</protein>
<name>A0AAE3LUL0_9RHOB</name>
<evidence type="ECO:0000256" key="6">
    <source>
        <dbReference type="SAM" id="Phobius"/>
    </source>
</evidence>
<reference evidence="7" key="1">
    <citation type="submission" date="2022-10" db="EMBL/GenBank/DDBJ databases">
        <authorList>
            <person name="Yue Y."/>
        </authorList>
    </citation>
    <scope>NUCLEOTIDE SEQUENCE</scope>
    <source>
        <strain evidence="7">Z654</strain>
    </source>
</reference>
<feature type="transmembrane region" description="Helical" evidence="6">
    <location>
        <begin position="308"/>
        <end position="329"/>
    </location>
</feature>
<keyword evidence="3 6" id="KW-0812">Transmembrane</keyword>
<evidence type="ECO:0000313" key="7">
    <source>
        <dbReference type="EMBL" id="MCV6824610.1"/>
    </source>
</evidence>
<comment type="caution">
    <text evidence="7">The sequence shown here is derived from an EMBL/GenBank/DDBJ whole genome shotgun (WGS) entry which is preliminary data.</text>
</comment>
<keyword evidence="4 6" id="KW-1133">Transmembrane helix</keyword>
<dbReference type="NCBIfam" id="TIGR04407">
    <property type="entry name" value="LptF_YjgP"/>
    <property type="match status" value="1"/>
</dbReference>
<dbReference type="GO" id="GO:0015920">
    <property type="term" value="P:lipopolysaccharide transport"/>
    <property type="evidence" value="ECO:0007669"/>
    <property type="project" value="TreeGrafter"/>
</dbReference>
<organism evidence="7 8">
    <name type="scientific">Halocynthiibacter halioticoli</name>
    <dbReference type="NCBI Taxonomy" id="2986804"/>
    <lineage>
        <taxon>Bacteria</taxon>
        <taxon>Pseudomonadati</taxon>
        <taxon>Pseudomonadota</taxon>
        <taxon>Alphaproteobacteria</taxon>
        <taxon>Rhodobacterales</taxon>
        <taxon>Paracoccaceae</taxon>
        <taxon>Halocynthiibacter</taxon>
    </lineage>
</organism>
<evidence type="ECO:0000256" key="1">
    <source>
        <dbReference type="ARBA" id="ARBA00004651"/>
    </source>
</evidence>
<feature type="transmembrane region" description="Helical" evidence="6">
    <location>
        <begin position="280"/>
        <end position="302"/>
    </location>
</feature>
<dbReference type="Proteomes" id="UP001208041">
    <property type="component" value="Unassembled WGS sequence"/>
</dbReference>
<dbReference type="GO" id="GO:0043190">
    <property type="term" value="C:ATP-binding cassette (ABC) transporter complex"/>
    <property type="evidence" value="ECO:0007669"/>
    <property type="project" value="InterPro"/>
</dbReference>
<comment type="subcellular location">
    <subcellularLocation>
        <location evidence="1">Cell membrane</location>
        <topology evidence="1">Multi-pass membrane protein</topology>
    </subcellularLocation>
</comment>
<dbReference type="RefSeq" id="WP_263953469.1">
    <property type="nucleotide sequence ID" value="NZ_JAOYFC010000002.1"/>
</dbReference>
<proteinExistence type="predicted"/>
<dbReference type="Pfam" id="PF03739">
    <property type="entry name" value="LptF_LptG"/>
    <property type="match status" value="1"/>
</dbReference>
<evidence type="ECO:0000313" key="8">
    <source>
        <dbReference type="Proteomes" id="UP001208041"/>
    </source>
</evidence>
<dbReference type="AlphaFoldDB" id="A0AAE3LUL0"/>
<sequence length="374" mass="41456">MARFDRYVLTQLLVFFGFFSLVLVLVYWVNRAVSLFDQLIASGSSAGVFLEFTALTLPRVILLVLPFSAFVGTLYAINRLSSESELVVVQSSGYSPYRMARPVFVFGAIVALMMGVLANFLVPIAHGQLDDRRADMAQNVTAKILVDGTFLHPTKGVTLYIRNISPEGALSDVFLSDARSPGVRTSYSAKRALIVDDEEGPKLLMFDGIAQSLRAEAQRLFTTRFDDLVFDISDLTGSPRRSTRRIQELSTLELLNPTPKLEKETRSKATRMLYQGHQRIVQPLSAISTVLLAFSCLLLGNYSRFGLWPQIVLAITLLIITKVVETATVDLAQQSTAHWPAAYLTVVVGLLLALLNLWIAANPNVVKRVKRRMA</sequence>
<accession>A0AAE3LUL0</accession>
<evidence type="ECO:0000256" key="2">
    <source>
        <dbReference type="ARBA" id="ARBA00022475"/>
    </source>
</evidence>
<dbReference type="PANTHER" id="PTHR33529">
    <property type="entry name" value="SLR0882 PROTEIN-RELATED"/>
    <property type="match status" value="1"/>
</dbReference>
<dbReference type="EMBL" id="JAOYFC010000002">
    <property type="protein sequence ID" value="MCV6824610.1"/>
    <property type="molecule type" value="Genomic_DNA"/>
</dbReference>
<dbReference type="PANTHER" id="PTHR33529:SF6">
    <property type="entry name" value="YJGP_YJGQ FAMILY PERMEASE"/>
    <property type="match status" value="1"/>
</dbReference>
<feature type="transmembrane region" description="Helical" evidence="6">
    <location>
        <begin position="103"/>
        <end position="122"/>
    </location>
</feature>
<evidence type="ECO:0000256" key="4">
    <source>
        <dbReference type="ARBA" id="ARBA00022989"/>
    </source>
</evidence>
<dbReference type="GO" id="GO:0055085">
    <property type="term" value="P:transmembrane transport"/>
    <property type="evidence" value="ECO:0007669"/>
    <property type="project" value="InterPro"/>
</dbReference>
<gene>
    <name evidence="7" type="primary">lptF</name>
    <name evidence="7" type="ORF">OH136_08575</name>
</gene>
<feature type="transmembrane region" description="Helical" evidence="6">
    <location>
        <begin position="7"/>
        <end position="29"/>
    </location>
</feature>
<feature type="transmembrane region" description="Helical" evidence="6">
    <location>
        <begin position="60"/>
        <end position="77"/>
    </location>
</feature>
<keyword evidence="5 6" id="KW-0472">Membrane</keyword>
<evidence type="ECO:0000256" key="5">
    <source>
        <dbReference type="ARBA" id="ARBA00023136"/>
    </source>
</evidence>
<keyword evidence="2" id="KW-1003">Cell membrane</keyword>
<dbReference type="InterPro" id="IPR005495">
    <property type="entry name" value="LptG/LptF_permease"/>
</dbReference>
<feature type="transmembrane region" description="Helical" evidence="6">
    <location>
        <begin position="341"/>
        <end position="361"/>
    </location>
</feature>
<dbReference type="InterPro" id="IPR030922">
    <property type="entry name" value="LptF"/>
</dbReference>